<protein>
    <submittedName>
        <fullName evidence="3">Tetratricopeptide (TPR) repeat protein</fullName>
    </submittedName>
</protein>
<dbReference type="InterPro" id="IPR011990">
    <property type="entry name" value="TPR-like_helical_dom_sf"/>
</dbReference>
<dbReference type="AlphaFoldDB" id="A0A853A479"/>
<evidence type="ECO:0000259" key="2">
    <source>
        <dbReference type="PROSITE" id="PS50943"/>
    </source>
</evidence>
<feature type="compositionally biased region" description="Low complexity" evidence="1">
    <location>
        <begin position="127"/>
        <end position="138"/>
    </location>
</feature>
<dbReference type="InterPro" id="IPR010982">
    <property type="entry name" value="Lambda_DNA-bd_dom_sf"/>
</dbReference>
<dbReference type="Gene3D" id="1.25.40.10">
    <property type="entry name" value="Tetratricopeptide repeat domain"/>
    <property type="match status" value="1"/>
</dbReference>
<reference evidence="3 4" key="1">
    <citation type="submission" date="2020-07" db="EMBL/GenBank/DDBJ databases">
        <title>Sequencing the genomes of 1000 actinobacteria strains.</title>
        <authorList>
            <person name="Klenk H.-P."/>
        </authorList>
    </citation>
    <scope>NUCLEOTIDE SEQUENCE [LARGE SCALE GENOMIC DNA]</scope>
    <source>
        <strain evidence="3 4">DSM 42178</strain>
    </source>
</reference>
<keyword evidence="4" id="KW-1185">Reference proteome</keyword>
<dbReference type="InterPro" id="IPR001387">
    <property type="entry name" value="Cro/C1-type_HTH"/>
</dbReference>
<evidence type="ECO:0000313" key="3">
    <source>
        <dbReference type="EMBL" id="NYI07684.1"/>
    </source>
</evidence>
<dbReference type="EMBL" id="JACBZD010000002">
    <property type="protein sequence ID" value="NYI07684.1"/>
    <property type="molecule type" value="Genomic_DNA"/>
</dbReference>
<proteinExistence type="predicted"/>
<name>A0A853A479_9ACTN</name>
<dbReference type="PROSITE" id="PS50943">
    <property type="entry name" value="HTH_CROC1"/>
    <property type="match status" value="1"/>
</dbReference>
<dbReference type="SMART" id="SM00530">
    <property type="entry name" value="HTH_XRE"/>
    <property type="match status" value="1"/>
</dbReference>
<feature type="domain" description="HTH cro/C1-type" evidence="2">
    <location>
        <begin position="28"/>
        <end position="83"/>
    </location>
</feature>
<feature type="region of interest" description="Disordered" evidence="1">
    <location>
        <begin position="79"/>
        <end position="157"/>
    </location>
</feature>
<feature type="compositionally biased region" description="Gly residues" evidence="1">
    <location>
        <begin position="139"/>
        <end position="151"/>
    </location>
</feature>
<organism evidence="3 4">
    <name type="scientific">Allostreptomyces psammosilenae</name>
    <dbReference type="NCBI Taxonomy" id="1892865"/>
    <lineage>
        <taxon>Bacteria</taxon>
        <taxon>Bacillati</taxon>
        <taxon>Actinomycetota</taxon>
        <taxon>Actinomycetes</taxon>
        <taxon>Kitasatosporales</taxon>
        <taxon>Streptomycetaceae</taxon>
        <taxon>Allostreptomyces</taxon>
    </lineage>
</organism>
<dbReference type="GO" id="GO:0003677">
    <property type="term" value="F:DNA binding"/>
    <property type="evidence" value="ECO:0007669"/>
    <property type="project" value="InterPro"/>
</dbReference>
<dbReference type="RefSeq" id="WP_179816651.1">
    <property type="nucleotide sequence ID" value="NZ_JACBZD010000002.1"/>
</dbReference>
<dbReference type="SUPFAM" id="SSF47413">
    <property type="entry name" value="lambda repressor-like DNA-binding domains"/>
    <property type="match status" value="1"/>
</dbReference>
<sequence length="485" mass="52402">MAAHQAPDVWLHPELRAAVAAEDWGVVFRVWRRLVGVSQTVLGSRTGLAQSDVSAIERGHRRVTSTEVRQRVVEGLGVPAELLTGPSGSVPRPRRPDDAHTAPTTRGIPGHGGQGHGGQGHGDHLGAGRSNTGRSSAGGRSGGGPPHGQGDGVDYTGAAVVPGLPSLALPSIAPDPDMLDRLTATTTGAVRPDATCLDWLERLLAEHRRAEDTLGSRPLRGIMAQQLRTVVDLHHRARGSVVNRVVRLAAEHAQFMAWLCQDQGEHGAALAWYDRAHDWGLEAGDHDMAATTLSMKSHLAWSTGNSRRCVTLAEAARWSCPDASLGVRGMAAQMAARGHALAGEAEPARRLLREAEALVRGAAERQDNPAWMYFYDETWFRLQRGMAEMHLRAWRTAVELISSGLAQLPETYRRDRAWYRACLAHALVGAGDPEQAASVALATVKDAAEVGRPHSWHELHATAALLVRRRSRHGRELVEALRAHD</sequence>
<evidence type="ECO:0000313" key="4">
    <source>
        <dbReference type="Proteomes" id="UP000567795"/>
    </source>
</evidence>
<dbReference type="CDD" id="cd00093">
    <property type="entry name" value="HTH_XRE"/>
    <property type="match status" value="1"/>
</dbReference>
<dbReference type="Proteomes" id="UP000567795">
    <property type="component" value="Unassembled WGS sequence"/>
</dbReference>
<dbReference type="Gene3D" id="1.10.260.40">
    <property type="entry name" value="lambda repressor-like DNA-binding domains"/>
    <property type="match status" value="1"/>
</dbReference>
<gene>
    <name evidence="3" type="ORF">FHU37_004713</name>
</gene>
<accession>A0A853A479</accession>
<comment type="caution">
    <text evidence="3">The sequence shown here is derived from an EMBL/GenBank/DDBJ whole genome shotgun (WGS) entry which is preliminary data.</text>
</comment>
<feature type="compositionally biased region" description="Gly residues" evidence="1">
    <location>
        <begin position="109"/>
        <end position="120"/>
    </location>
</feature>
<dbReference type="SUPFAM" id="SSF48452">
    <property type="entry name" value="TPR-like"/>
    <property type="match status" value="1"/>
</dbReference>
<evidence type="ECO:0000256" key="1">
    <source>
        <dbReference type="SAM" id="MobiDB-lite"/>
    </source>
</evidence>